<dbReference type="Proteomes" id="UP001151760">
    <property type="component" value="Unassembled WGS sequence"/>
</dbReference>
<reference evidence="1" key="2">
    <citation type="submission" date="2022-01" db="EMBL/GenBank/DDBJ databases">
        <authorList>
            <person name="Yamashiro T."/>
            <person name="Shiraishi A."/>
            <person name="Satake H."/>
            <person name="Nakayama K."/>
        </authorList>
    </citation>
    <scope>NUCLEOTIDE SEQUENCE</scope>
</reference>
<sequence>MAWDLACKTAVWNLDCVVGAYVFLSFKWENPKSSTFLASSPFNAKLNEWLGVNIHKINIHKSNIYGIGVNKDEVLNEVLSFKYWGQLNIDVNEDTCTWSLGHNGTFTVKDARYRIDQNILPTLAYATTWDKSIPRK</sequence>
<comment type="caution">
    <text evidence="1">The sequence shown here is derived from an EMBL/GenBank/DDBJ whole genome shotgun (WGS) entry which is preliminary data.</text>
</comment>
<evidence type="ECO:0000313" key="2">
    <source>
        <dbReference type="Proteomes" id="UP001151760"/>
    </source>
</evidence>
<accession>A0ABQ4Z6Z2</accession>
<gene>
    <name evidence="1" type="ORF">Tco_0752489</name>
</gene>
<keyword evidence="2" id="KW-1185">Reference proteome</keyword>
<dbReference type="EMBL" id="BQNB010011088">
    <property type="protein sequence ID" value="GJS85948.1"/>
    <property type="molecule type" value="Genomic_DNA"/>
</dbReference>
<evidence type="ECO:0000313" key="1">
    <source>
        <dbReference type="EMBL" id="GJS85948.1"/>
    </source>
</evidence>
<protein>
    <submittedName>
        <fullName evidence="1">Uncharacterized protein</fullName>
    </submittedName>
</protein>
<organism evidence="1 2">
    <name type="scientific">Tanacetum coccineum</name>
    <dbReference type="NCBI Taxonomy" id="301880"/>
    <lineage>
        <taxon>Eukaryota</taxon>
        <taxon>Viridiplantae</taxon>
        <taxon>Streptophyta</taxon>
        <taxon>Embryophyta</taxon>
        <taxon>Tracheophyta</taxon>
        <taxon>Spermatophyta</taxon>
        <taxon>Magnoliopsida</taxon>
        <taxon>eudicotyledons</taxon>
        <taxon>Gunneridae</taxon>
        <taxon>Pentapetalae</taxon>
        <taxon>asterids</taxon>
        <taxon>campanulids</taxon>
        <taxon>Asterales</taxon>
        <taxon>Asteraceae</taxon>
        <taxon>Asteroideae</taxon>
        <taxon>Anthemideae</taxon>
        <taxon>Anthemidinae</taxon>
        <taxon>Tanacetum</taxon>
    </lineage>
</organism>
<name>A0ABQ4Z6Z2_9ASTR</name>
<reference evidence="1" key="1">
    <citation type="journal article" date="2022" name="Int. J. Mol. Sci.">
        <title>Draft Genome of Tanacetum Coccineum: Genomic Comparison of Closely Related Tanacetum-Family Plants.</title>
        <authorList>
            <person name="Yamashiro T."/>
            <person name="Shiraishi A."/>
            <person name="Nakayama K."/>
            <person name="Satake H."/>
        </authorList>
    </citation>
    <scope>NUCLEOTIDE SEQUENCE</scope>
</reference>
<proteinExistence type="predicted"/>